<evidence type="ECO:0000313" key="1">
    <source>
        <dbReference type="EMBL" id="RJO77548.1"/>
    </source>
</evidence>
<gene>
    <name evidence="1" type="ORF">D5S18_07290</name>
</gene>
<sequence length="146" mass="16496">MAWLEKSPAYYRFYNGTMRLTESGSGMPVGEKLNIRTGFFESASFEDIGKVLRSGSDMDFAEMSREEFIRETEDARSYYLRGEGPIFEIYARINAIYDNAETGERTIDAEQVLALCRRTFRMWGAEAARRAAGQSPAFQCAPVGGR</sequence>
<accession>A0A3A4KBS7</accession>
<keyword evidence="2" id="KW-1185">Reference proteome</keyword>
<reference evidence="1 2" key="1">
    <citation type="submission" date="2018-09" db="EMBL/GenBank/DDBJ databases">
        <title>YIM PH21274 draft genome.</title>
        <authorList>
            <person name="Miao C."/>
        </authorList>
    </citation>
    <scope>NUCLEOTIDE SEQUENCE [LARGE SCALE GENOMIC DNA]</scope>
    <source>
        <strain evidence="1 2">YIM PH 21724</strain>
    </source>
</reference>
<dbReference type="Proteomes" id="UP000266677">
    <property type="component" value="Unassembled WGS sequence"/>
</dbReference>
<organism evidence="1 2">
    <name type="scientific">Nocardia panacis</name>
    <dbReference type="NCBI Taxonomy" id="2340916"/>
    <lineage>
        <taxon>Bacteria</taxon>
        <taxon>Bacillati</taxon>
        <taxon>Actinomycetota</taxon>
        <taxon>Actinomycetes</taxon>
        <taxon>Mycobacteriales</taxon>
        <taxon>Nocardiaceae</taxon>
        <taxon>Nocardia</taxon>
    </lineage>
</organism>
<dbReference type="AlphaFoldDB" id="A0A3A4KBS7"/>
<evidence type="ECO:0000313" key="2">
    <source>
        <dbReference type="Proteomes" id="UP000266677"/>
    </source>
</evidence>
<protein>
    <submittedName>
        <fullName evidence="1">Uncharacterized protein</fullName>
    </submittedName>
</protein>
<name>A0A3A4KBS7_9NOCA</name>
<comment type="caution">
    <text evidence="1">The sequence shown here is derived from an EMBL/GenBank/DDBJ whole genome shotgun (WGS) entry which is preliminary data.</text>
</comment>
<dbReference type="EMBL" id="QZFU01000015">
    <property type="protein sequence ID" value="RJO77548.1"/>
    <property type="molecule type" value="Genomic_DNA"/>
</dbReference>
<proteinExistence type="predicted"/>